<protein>
    <submittedName>
        <fullName evidence="9">Cytochrome P450 oxidoreductase-like protein</fullName>
    </submittedName>
</protein>
<reference evidence="9" key="1">
    <citation type="journal article" date="2020" name="Stud. Mycol.">
        <title>101 Dothideomycetes genomes: a test case for predicting lifestyles and emergence of pathogens.</title>
        <authorList>
            <person name="Haridas S."/>
            <person name="Albert R."/>
            <person name="Binder M."/>
            <person name="Bloem J."/>
            <person name="Labutti K."/>
            <person name="Salamov A."/>
            <person name="Andreopoulos B."/>
            <person name="Baker S."/>
            <person name="Barry K."/>
            <person name="Bills G."/>
            <person name="Bluhm B."/>
            <person name="Cannon C."/>
            <person name="Castanera R."/>
            <person name="Culley D."/>
            <person name="Daum C."/>
            <person name="Ezra D."/>
            <person name="Gonzalez J."/>
            <person name="Henrissat B."/>
            <person name="Kuo A."/>
            <person name="Liang C."/>
            <person name="Lipzen A."/>
            <person name="Lutzoni F."/>
            <person name="Magnuson J."/>
            <person name="Mondo S."/>
            <person name="Nolan M."/>
            <person name="Ohm R."/>
            <person name="Pangilinan J."/>
            <person name="Park H.-J."/>
            <person name="Ramirez L."/>
            <person name="Alfaro M."/>
            <person name="Sun H."/>
            <person name="Tritt A."/>
            <person name="Yoshinaga Y."/>
            <person name="Zwiers L.-H."/>
            <person name="Turgeon B."/>
            <person name="Goodwin S."/>
            <person name="Spatafora J."/>
            <person name="Crous P."/>
            <person name="Grigoriev I."/>
        </authorList>
    </citation>
    <scope>NUCLEOTIDE SEQUENCE</scope>
    <source>
        <strain evidence="9">CBS 113818</strain>
    </source>
</reference>
<evidence type="ECO:0000256" key="6">
    <source>
        <dbReference type="PIRSR" id="PIRSR602401-1"/>
    </source>
</evidence>
<keyword evidence="10" id="KW-1185">Reference proteome</keyword>
<dbReference type="InterPro" id="IPR036396">
    <property type="entry name" value="Cyt_P450_sf"/>
</dbReference>
<feature type="binding site" description="axial binding residue" evidence="6">
    <location>
        <position position="425"/>
    </location>
    <ligand>
        <name>heme</name>
        <dbReference type="ChEBI" id="CHEBI:30413"/>
    </ligand>
    <ligandPart>
        <name>Fe</name>
        <dbReference type="ChEBI" id="CHEBI:18248"/>
    </ligandPart>
</feature>
<evidence type="ECO:0000256" key="8">
    <source>
        <dbReference type="SAM" id="SignalP"/>
    </source>
</evidence>
<evidence type="ECO:0000313" key="10">
    <source>
        <dbReference type="Proteomes" id="UP000799424"/>
    </source>
</evidence>
<dbReference type="InterPro" id="IPR001128">
    <property type="entry name" value="Cyt_P450"/>
</dbReference>
<feature type="signal peptide" evidence="8">
    <location>
        <begin position="1"/>
        <end position="18"/>
    </location>
</feature>
<evidence type="ECO:0000256" key="3">
    <source>
        <dbReference type="ARBA" id="ARBA00023002"/>
    </source>
</evidence>
<dbReference type="InterPro" id="IPR050364">
    <property type="entry name" value="Cytochrome_P450_fung"/>
</dbReference>
<dbReference type="EMBL" id="MU006223">
    <property type="protein sequence ID" value="KAF2828283.1"/>
    <property type="molecule type" value="Genomic_DNA"/>
</dbReference>
<dbReference type="Gene3D" id="1.10.630.10">
    <property type="entry name" value="Cytochrome P450"/>
    <property type="match status" value="1"/>
</dbReference>
<dbReference type="InterPro" id="IPR017972">
    <property type="entry name" value="Cyt_P450_CS"/>
</dbReference>
<evidence type="ECO:0000256" key="1">
    <source>
        <dbReference type="ARBA" id="ARBA00010617"/>
    </source>
</evidence>
<dbReference type="GO" id="GO:0004497">
    <property type="term" value="F:monooxygenase activity"/>
    <property type="evidence" value="ECO:0007669"/>
    <property type="project" value="UniProtKB-KW"/>
</dbReference>
<sequence length="507" mass="57605">MVLMACWILLKVLRSGRREKYLPPGPPTVPILGNAHLMPWTNLHLKLKEWSDRYGPVYSLKIGSTTMVVLNEPRAVHQLMTKKGALYVDRPVDEQWKLATDGESFFLAHAGPIWRTMRKIAGQALSSKVLDGKLAEIQEAEMNQWMLDLLNEPEDYRSHTMRTSTSVTSIMLYGHRAPRWDGFWASLLEAIKPGSYLPVAQFPILDWLPGQFKTSKEVAKSAYCHNVSMFSRARAIVDSRRELGDIRESLLDRLIDGLIKPDIPLSFSQITHGFLGAMHQGASETSAMATLTSVLFLALNPQVQEKARQELDRVCGVERIPRWSDMENLPYISCIVKEGLRIRPVVPNGIPYRAREDSWYEGMLVPKDATVVVPIYALHHTYYANAAVYNPDRYCNNLKSSYENASRPDYENRDHYTFGSGRRLCPGIHLGERTVWRMTAKILWAFEIKRAVDEHGKDVELSPDAYEIGMSAAPMPFKVRIVPRTAKHAAVIRSAAADIKKFLKQWE</sequence>
<dbReference type="PROSITE" id="PS00086">
    <property type="entry name" value="CYTOCHROME_P450"/>
    <property type="match status" value="1"/>
</dbReference>
<proteinExistence type="inferred from homology"/>
<dbReference type="PANTHER" id="PTHR46300:SF2">
    <property type="entry name" value="CYTOCHROME P450 MONOOXYGENASE ALNH-RELATED"/>
    <property type="match status" value="1"/>
</dbReference>
<evidence type="ECO:0000313" key="9">
    <source>
        <dbReference type="EMBL" id="KAF2828283.1"/>
    </source>
</evidence>
<organism evidence="9 10">
    <name type="scientific">Ophiobolus disseminans</name>
    <dbReference type="NCBI Taxonomy" id="1469910"/>
    <lineage>
        <taxon>Eukaryota</taxon>
        <taxon>Fungi</taxon>
        <taxon>Dikarya</taxon>
        <taxon>Ascomycota</taxon>
        <taxon>Pezizomycotina</taxon>
        <taxon>Dothideomycetes</taxon>
        <taxon>Pleosporomycetidae</taxon>
        <taxon>Pleosporales</taxon>
        <taxon>Pleosporineae</taxon>
        <taxon>Phaeosphaeriaceae</taxon>
        <taxon>Ophiobolus</taxon>
    </lineage>
</organism>
<keyword evidence="3 7" id="KW-0560">Oxidoreductase</keyword>
<dbReference type="Proteomes" id="UP000799424">
    <property type="component" value="Unassembled WGS sequence"/>
</dbReference>
<dbReference type="SUPFAM" id="SSF48264">
    <property type="entry name" value="Cytochrome P450"/>
    <property type="match status" value="1"/>
</dbReference>
<dbReference type="GO" id="GO:0020037">
    <property type="term" value="F:heme binding"/>
    <property type="evidence" value="ECO:0007669"/>
    <property type="project" value="InterPro"/>
</dbReference>
<dbReference type="AlphaFoldDB" id="A0A6A7A559"/>
<keyword evidence="4 6" id="KW-0408">Iron</keyword>
<comment type="similarity">
    <text evidence="1 7">Belongs to the cytochrome P450 family.</text>
</comment>
<keyword evidence="6 7" id="KW-0349">Heme</keyword>
<name>A0A6A7A559_9PLEO</name>
<dbReference type="InterPro" id="IPR002401">
    <property type="entry name" value="Cyt_P450_E_grp-I"/>
</dbReference>
<evidence type="ECO:0000256" key="4">
    <source>
        <dbReference type="ARBA" id="ARBA00023004"/>
    </source>
</evidence>
<evidence type="ECO:0000256" key="7">
    <source>
        <dbReference type="RuleBase" id="RU000461"/>
    </source>
</evidence>
<dbReference type="GO" id="GO:0016705">
    <property type="term" value="F:oxidoreductase activity, acting on paired donors, with incorporation or reduction of molecular oxygen"/>
    <property type="evidence" value="ECO:0007669"/>
    <property type="project" value="InterPro"/>
</dbReference>
<keyword evidence="8" id="KW-0732">Signal</keyword>
<feature type="chain" id="PRO_5025393168" evidence="8">
    <location>
        <begin position="19"/>
        <end position="507"/>
    </location>
</feature>
<evidence type="ECO:0000256" key="2">
    <source>
        <dbReference type="ARBA" id="ARBA00022723"/>
    </source>
</evidence>
<gene>
    <name evidence="9" type="ORF">CC86DRAFT_439351</name>
</gene>
<comment type="cofactor">
    <cofactor evidence="6">
        <name>heme</name>
        <dbReference type="ChEBI" id="CHEBI:30413"/>
    </cofactor>
</comment>
<dbReference type="GO" id="GO:0005506">
    <property type="term" value="F:iron ion binding"/>
    <property type="evidence" value="ECO:0007669"/>
    <property type="project" value="InterPro"/>
</dbReference>
<dbReference type="Pfam" id="PF00067">
    <property type="entry name" value="p450"/>
    <property type="match status" value="1"/>
</dbReference>
<accession>A0A6A7A559</accession>
<evidence type="ECO:0000256" key="5">
    <source>
        <dbReference type="ARBA" id="ARBA00023033"/>
    </source>
</evidence>
<dbReference type="PANTHER" id="PTHR46300">
    <property type="entry name" value="P450, PUTATIVE (EUROFUNG)-RELATED-RELATED"/>
    <property type="match status" value="1"/>
</dbReference>
<dbReference type="PRINTS" id="PR00463">
    <property type="entry name" value="EP450I"/>
</dbReference>
<keyword evidence="5 7" id="KW-0503">Monooxygenase</keyword>
<keyword evidence="2 6" id="KW-0479">Metal-binding</keyword>
<dbReference type="OrthoDB" id="1103324at2759"/>